<feature type="region of interest" description="Disordered" evidence="3">
    <location>
        <begin position="383"/>
        <end position="417"/>
    </location>
</feature>
<dbReference type="SUPFAM" id="SSF51126">
    <property type="entry name" value="Pectin lyase-like"/>
    <property type="match status" value="1"/>
</dbReference>
<dbReference type="GO" id="GO:0016829">
    <property type="term" value="F:lyase activity"/>
    <property type="evidence" value="ECO:0007669"/>
    <property type="project" value="UniProtKB-KW"/>
</dbReference>
<dbReference type="InterPro" id="IPR012334">
    <property type="entry name" value="Pectin_lyas_fold"/>
</dbReference>
<keyword evidence="4" id="KW-0732">Signal</keyword>
<accession>A0A2D0MZE3</accession>
<reference evidence="5 6" key="1">
    <citation type="submission" date="2017-10" db="EMBL/GenBank/DDBJ databases">
        <title>The draft genome sequence of Lewinella nigricans NBRC 102662.</title>
        <authorList>
            <person name="Wang K."/>
        </authorList>
    </citation>
    <scope>NUCLEOTIDE SEQUENCE [LARGE SCALE GENOMIC DNA]</scope>
    <source>
        <strain evidence="5 6">NBRC 102662</strain>
    </source>
</reference>
<dbReference type="PANTHER" id="PTHR42970:SF1">
    <property type="entry name" value="PECTATE LYASE C-RELATED"/>
    <property type="match status" value="1"/>
</dbReference>
<comment type="caution">
    <text evidence="5">The sequence shown here is derived from an EMBL/GenBank/DDBJ whole genome shotgun (WGS) entry which is preliminary data.</text>
</comment>
<evidence type="ECO:0000313" key="5">
    <source>
        <dbReference type="EMBL" id="PHN01644.1"/>
    </source>
</evidence>
<dbReference type="RefSeq" id="WP_099154958.1">
    <property type="nucleotide sequence ID" value="NZ_PDUD01000051.1"/>
</dbReference>
<dbReference type="PANTHER" id="PTHR42970">
    <property type="entry name" value="PECTATE LYASE C-RELATED"/>
    <property type="match status" value="1"/>
</dbReference>
<evidence type="ECO:0000313" key="6">
    <source>
        <dbReference type="Proteomes" id="UP000223913"/>
    </source>
</evidence>
<name>A0A2D0MZE3_FLAN2</name>
<dbReference type="InterPro" id="IPR011050">
    <property type="entry name" value="Pectin_lyase_fold/virulence"/>
</dbReference>
<keyword evidence="2" id="KW-0325">Glycoprotein</keyword>
<evidence type="ECO:0000256" key="1">
    <source>
        <dbReference type="ARBA" id="ARBA00022723"/>
    </source>
</evidence>
<dbReference type="Proteomes" id="UP000223913">
    <property type="component" value="Unassembled WGS sequence"/>
</dbReference>
<evidence type="ECO:0000256" key="2">
    <source>
        <dbReference type="ARBA" id="ARBA00023180"/>
    </source>
</evidence>
<dbReference type="EMBL" id="PDUD01000051">
    <property type="protein sequence ID" value="PHN01644.1"/>
    <property type="molecule type" value="Genomic_DNA"/>
</dbReference>
<organism evidence="5 6">
    <name type="scientific">Flavilitoribacter nigricans (strain ATCC 23147 / DSM 23189 / NBRC 102662 / NCIMB 1420 / SS-2)</name>
    <name type="common">Lewinella nigricans</name>
    <dbReference type="NCBI Taxonomy" id="1122177"/>
    <lineage>
        <taxon>Bacteria</taxon>
        <taxon>Pseudomonadati</taxon>
        <taxon>Bacteroidota</taxon>
        <taxon>Saprospiria</taxon>
        <taxon>Saprospirales</taxon>
        <taxon>Lewinellaceae</taxon>
        <taxon>Flavilitoribacter</taxon>
    </lineage>
</organism>
<dbReference type="InterPro" id="IPR052063">
    <property type="entry name" value="Polysaccharide_Lyase_1"/>
</dbReference>
<evidence type="ECO:0000256" key="4">
    <source>
        <dbReference type="SAM" id="SignalP"/>
    </source>
</evidence>
<dbReference type="AlphaFoldDB" id="A0A2D0MZE3"/>
<sequence>MRLLIICCLLLNFSLYSQEPTLAFPGAEGYGRFTNGGRGGQVLFVDNLSDSGPGSLRAAVESKGARIVLFRVSGTIRLEKPLKIKNDSITIAGQSAPGDGICLRDQTFVIDADEVIIRFMRFRLGDASDTEGDAMNGRMHRNIIVDHCSFSWSTDECLSLYTNEQISLQWNIIAESLNHSVHEKGAHGYGGIWGGVKASFHHNLIAHHNSRNPRLSGLTVRGDIPNRQLDFYNNVIYNWRSNSIYGNEAGEANIVNNYFKPGPATPKSKNDRIMDPSLHPMGKIYVAGNYVYGHPGVSADNWNGGIHTDHPDSAFHATPFALDPDQLAPAVEAYTSVLLYAGASLHRDAVDTRVVEEVHRGIAHFKGSKTAYPGIIDSQQDVGGWPELQSYPYPNDTDGDGLPDRWETNNGYDPTSAAGASRAVEAYLNELVEHVAGH</sequence>
<evidence type="ECO:0000256" key="3">
    <source>
        <dbReference type="SAM" id="MobiDB-lite"/>
    </source>
</evidence>
<keyword evidence="1" id="KW-0479">Metal-binding</keyword>
<feature type="chain" id="PRO_5013333870" evidence="4">
    <location>
        <begin position="24"/>
        <end position="438"/>
    </location>
</feature>
<gene>
    <name evidence="5" type="ORF">CRP01_36105</name>
</gene>
<dbReference type="OrthoDB" id="9803616at2"/>
<feature type="signal peptide" evidence="4">
    <location>
        <begin position="1"/>
        <end position="23"/>
    </location>
</feature>
<proteinExistence type="predicted"/>
<dbReference type="GO" id="GO:0046872">
    <property type="term" value="F:metal ion binding"/>
    <property type="evidence" value="ECO:0007669"/>
    <property type="project" value="UniProtKB-KW"/>
</dbReference>
<keyword evidence="5" id="KW-0456">Lyase</keyword>
<keyword evidence="6" id="KW-1185">Reference proteome</keyword>
<dbReference type="Gene3D" id="2.160.20.10">
    <property type="entry name" value="Single-stranded right-handed beta-helix, Pectin lyase-like"/>
    <property type="match status" value="1"/>
</dbReference>
<protein>
    <submittedName>
        <fullName evidence="5">Pectate lyase</fullName>
    </submittedName>
</protein>